<organism evidence="2 3">
    <name type="scientific">Hibiscus trionum</name>
    <name type="common">Flower of an hour</name>
    <dbReference type="NCBI Taxonomy" id="183268"/>
    <lineage>
        <taxon>Eukaryota</taxon>
        <taxon>Viridiplantae</taxon>
        <taxon>Streptophyta</taxon>
        <taxon>Embryophyta</taxon>
        <taxon>Tracheophyta</taxon>
        <taxon>Spermatophyta</taxon>
        <taxon>Magnoliopsida</taxon>
        <taxon>eudicotyledons</taxon>
        <taxon>Gunneridae</taxon>
        <taxon>Pentapetalae</taxon>
        <taxon>rosids</taxon>
        <taxon>malvids</taxon>
        <taxon>Malvales</taxon>
        <taxon>Malvaceae</taxon>
        <taxon>Malvoideae</taxon>
        <taxon>Hibiscus</taxon>
    </lineage>
</organism>
<dbReference type="Proteomes" id="UP001165190">
    <property type="component" value="Unassembled WGS sequence"/>
</dbReference>
<dbReference type="OrthoDB" id="2019149at2759"/>
<reference evidence="2" key="1">
    <citation type="submission" date="2023-05" db="EMBL/GenBank/DDBJ databases">
        <title>Genome and transcriptome analyses reveal genes involved in the formation of fine ridges on petal epidermal cells in Hibiscus trionum.</title>
        <authorList>
            <person name="Koshimizu S."/>
            <person name="Masuda S."/>
            <person name="Ishii T."/>
            <person name="Shirasu K."/>
            <person name="Hoshino A."/>
            <person name="Arita M."/>
        </authorList>
    </citation>
    <scope>NUCLEOTIDE SEQUENCE</scope>
    <source>
        <strain evidence="2">Hamamatsu line</strain>
    </source>
</reference>
<name>A0A9W7LGT5_HIBTR</name>
<keyword evidence="1" id="KW-0472">Membrane</keyword>
<feature type="transmembrane region" description="Helical" evidence="1">
    <location>
        <begin position="6"/>
        <end position="26"/>
    </location>
</feature>
<evidence type="ECO:0000313" key="2">
    <source>
        <dbReference type="EMBL" id="GMI64443.1"/>
    </source>
</evidence>
<proteinExistence type="predicted"/>
<dbReference type="EMBL" id="BSYR01000003">
    <property type="protein sequence ID" value="GMI64443.1"/>
    <property type="molecule type" value="Genomic_DNA"/>
</dbReference>
<protein>
    <recommendedName>
        <fullName evidence="4">Pectinesterase inhibitor domain-containing protein</fullName>
    </recommendedName>
</protein>
<keyword evidence="1" id="KW-1133">Transmembrane helix</keyword>
<comment type="caution">
    <text evidence="2">The sequence shown here is derived from an EMBL/GenBank/DDBJ whole genome shotgun (WGS) entry which is preliminary data.</text>
</comment>
<evidence type="ECO:0000256" key="1">
    <source>
        <dbReference type="SAM" id="Phobius"/>
    </source>
</evidence>
<dbReference type="Gene3D" id="1.20.140.40">
    <property type="entry name" value="Invertase/pectin methylesterase inhibitor family protein"/>
    <property type="match status" value="1"/>
</dbReference>
<keyword evidence="3" id="KW-1185">Reference proteome</keyword>
<evidence type="ECO:0000313" key="3">
    <source>
        <dbReference type="Proteomes" id="UP001165190"/>
    </source>
</evidence>
<accession>A0A9W7LGT5</accession>
<dbReference type="InterPro" id="IPR035513">
    <property type="entry name" value="Invertase/methylesterase_inhib"/>
</dbReference>
<dbReference type="AlphaFoldDB" id="A0A9W7LGT5"/>
<sequence>MGKAPAIIGVCSVILVAMVVVVAVSVTRSRSGRNDNGGQLAASKKAVQTIFQPTDYKEACEHRIEGSDTTNSKELIKAGFQAAIREIEKVVKNSGTTQDFSKDLMSHQDVNDCKEMMGYAITTS</sequence>
<gene>
    <name evidence="2" type="ORF">HRI_000113600</name>
</gene>
<evidence type="ECO:0008006" key="4">
    <source>
        <dbReference type="Google" id="ProtNLM"/>
    </source>
</evidence>
<keyword evidence="1" id="KW-0812">Transmembrane</keyword>